<gene>
    <name evidence="2" type="ORF">B0H64DRAFT_316445</name>
</gene>
<dbReference type="Proteomes" id="UP001278766">
    <property type="component" value="Unassembled WGS sequence"/>
</dbReference>
<accession>A0AAE0HLJ4</accession>
<feature type="compositionally biased region" description="Acidic residues" evidence="1">
    <location>
        <begin position="53"/>
        <end position="67"/>
    </location>
</feature>
<name>A0AAE0HLJ4_9PEZI</name>
<feature type="compositionally biased region" description="Polar residues" evidence="1">
    <location>
        <begin position="613"/>
        <end position="629"/>
    </location>
</feature>
<evidence type="ECO:0000256" key="1">
    <source>
        <dbReference type="SAM" id="MobiDB-lite"/>
    </source>
</evidence>
<dbReference type="RefSeq" id="XP_062662297.1">
    <property type="nucleotide sequence ID" value="XM_062800287.1"/>
</dbReference>
<proteinExistence type="predicted"/>
<feature type="compositionally biased region" description="Polar residues" evidence="1">
    <location>
        <begin position="653"/>
        <end position="663"/>
    </location>
</feature>
<reference evidence="2" key="1">
    <citation type="journal article" date="2023" name="Mol. Phylogenet. Evol.">
        <title>Genome-scale phylogeny and comparative genomics of the fungal order Sordariales.</title>
        <authorList>
            <person name="Hensen N."/>
            <person name="Bonometti L."/>
            <person name="Westerberg I."/>
            <person name="Brannstrom I.O."/>
            <person name="Guillou S."/>
            <person name="Cros-Aarteil S."/>
            <person name="Calhoun S."/>
            <person name="Haridas S."/>
            <person name="Kuo A."/>
            <person name="Mondo S."/>
            <person name="Pangilinan J."/>
            <person name="Riley R."/>
            <person name="LaButti K."/>
            <person name="Andreopoulos B."/>
            <person name="Lipzen A."/>
            <person name="Chen C."/>
            <person name="Yan M."/>
            <person name="Daum C."/>
            <person name="Ng V."/>
            <person name="Clum A."/>
            <person name="Steindorff A."/>
            <person name="Ohm R.A."/>
            <person name="Martin F."/>
            <person name="Silar P."/>
            <person name="Natvig D.O."/>
            <person name="Lalanne C."/>
            <person name="Gautier V."/>
            <person name="Ament-Velasquez S.L."/>
            <person name="Kruys A."/>
            <person name="Hutchinson M.I."/>
            <person name="Powell A.J."/>
            <person name="Barry K."/>
            <person name="Miller A.N."/>
            <person name="Grigoriev I.V."/>
            <person name="Debuchy R."/>
            <person name="Gladieux P."/>
            <person name="Hiltunen Thoren M."/>
            <person name="Johannesson H."/>
        </authorList>
    </citation>
    <scope>NUCLEOTIDE SEQUENCE</scope>
    <source>
        <strain evidence="2">CBS 168.71</strain>
    </source>
</reference>
<feature type="region of interest" description="Disordered" evidence="1">
    <location>
        <begin position="728"/>
        <end position="825"/>
    </location>
</feature>
<keyword evidence="3" id="KW-1185">Reference proteome</keyword>
<comment type="caution">
    <text evidence="2">The sequence shown here is derived from an EMBL/GenBank/DDBJ whole genome shotgun (WGS) entry which is preliminary data.</text>
</comment>
<reference evidence="2" key="2">
    <citation type="submission" date="2023-06" db="EMBL/GenBank/DDBJ databases">
        <authorList>
            <consortium name="Lawrence Berkeley National Laboratory"/>
            <person name="Haridas S."/>
            <person name="Hensen N."/>
            <person name="Bonometti L."/>
            <person name="Westerberg I."/>
            <person name="Brannstrom I.O."/>
            <person name="Guillou S."/>
            <person name="Cros-Aarteil S."/>
            <person name="Calhoun S."/>
            <person name="Kuo A."/>
            <person name="Mondo S."/>
            <person name="Pangilinan J."/>
            <person name="Riley R."/>
            <person name="Labutti K."/>
            <person name="Andreopoulos B."/>
            <person name="Lipzen A."/>
            <person name="Chen C."/>
            <person name="Yanf M."/>
            <person name="Daum C."/>
            <person name="Ng V."/>
            <person name="Clum A."/>
            <person name="Steindorff A."/>
            <person name="Ohm R."/>
            <person name="Martin F."/>
            <person name="Silar P."/>
            <person name="Natvig D."/>
            <person name="Lalanne C."/>
            <person name="Gautier V."/>
            <person name="Ament-Velasquez S.L."/>
            <person name="Kruys A."/>
            <person name="Hutchinson M.I."/>
            <person name="Powell A.J."/>
            <person name="Barry K."/>
            <person name="Miller A.N."/>
            <person name="Grigoriev I.V."/>
            <person name="Debuchy R."/>
            <person name="Gladieux P."/>
            <person name="Thoren M.H."/>
            <person name="Johannesson H."/>
        </authorList>
    </citation>
    <scope>NUCLEOTIDE SEQUENCE</scope>
    <source>
        <strain evidence="2">CBS 168.71</strain>
    </source>
</reference>
<dbReference type="GeneID" id="87837235"/>
<protein>
    <submittedName>
        <fullName evidence="2">Uncharacterized protein</fullName>
    </submittedName>
</protein>
<dbReference type="AlphaFoldDB" id="A0AAE0HLJ4"/>
<feature type="compositionally biased region" description="Low complexity" evidence="1">
    <location>
        <begin position="749"/>
        <end position="765"/>
    </location>
</feature>
<dbReference type="EMBL" id="JAUEPN010000002">
    <property type="protein sequence ID" value="KAK3298783.1"/>
    <property type="molecule type" value="Genomic_DNA"/>
</dbReference>
<feature type="region of interest" description="Disordered" evidence="1">
    <location>
        <begin position="597"/>
        <end position="663"/>
    </location>
</feature>
<sequence>MPPRRKRTYLATNLHNGKPMPSKRRRVADIVTLSSDSESDAFETDQRYHPIVLDDDNEEEDNEEENNEKDCQWGYEDDDESQESQYHRSRSLIEQLQKDAFDDFKADVCLELDCLRESTEKAANPLPVEDDDAPGLRDVLREWVEQDKASRRTNHLYYRLDHTYNDGQFPPEAFLGRDAVVVETLNRMADELHLEIFLALVEREDRGPTPDYLVRTLVDQHGHELISDIPVDDNLVQAKVPSLLAGAVGSEVAVMLAPRDSVVDFLMRYTTIPSTSTLCPSRLKLLEGVARYFITRISESSSCDPLVAVFREFCATVWRLDEAKGLSVLSDLVVHDLLQAVVNMEDWDFLEQAACRLGKRPPLSFFTISTLLADGADSVVASFAFKVVADVGLIPRPEFTSFWIPFLGHLIKVLEEKNVFLSASRYRHFFAAILETYLARCVGALPFTWMPKTKEIDCRCSLCTSFRRFLINSVSAASFHSGSQLNVHHLNTYLIPNAYKNNRCILGMEDGSLVVRKMEEVDVQNRERWMESNKTASMNIRKLDGPSLRQILGDDYPRIRNFQSVQKPKRCSPVPIESLSDPLHQADILRPHQIPVSMAPAASPGSAHRLLGSSRSPNRQGRLPSTNSPLAAAPGRPVRSTARTPRNPAKGNGNHNPDETLTSATSRMDGFLAGCRSQPAASNPRLSPPITPAAYREAISRGWDSVRSKETESYTSRAESVWGVTRPTPVSMSKYLPRSTPKASPRGTPFSSQPTAFQSSPSSPSKRARSGNASKGARLPVPAPTPRRSAATMQPSSPSPRVFGPVSSGRLNSIPTSRTASKAKTEVVKVKTEVLPSASSSRGAKKRVCEVIDLTGDD</sequence>
<evidence type="ECO:0000313" key="3">
    <source>
        <dbReference type="Proteomes" id="UP001278766"/>
    </source>
</evidence>
<feature type="compositionally biased region" description="Polar residues" evidence="1">
    <location>
        <begin position="809"/>
        <end position="820"/>
    </location>
</feature>
<evidence type="ECO:0000313" key="2">
    <source>
        <dbReference type="EMBL" id="KAK3298783.1"/>
    </source>
</evidence>
<feature type="region of interest" description="Disordered" evidence="1">
    <location>
        <begin position="1"/>
        <end position="87"/>
    </location>
</feature>
<organism evidence="2 3">
    <name type="scientific">Chaetomium fimeti</name>
    <dbReference type="NCBI Taxonomy" id="1854472"/>
    <lineage>
        <taxon>Eukaryota</taxon>
        <taxon>Fungi</taxon>
        <taxon>Dikarya</taxon>
        <taxon>Ascomycota</taxon>
        <taxon>Pezizomycotina</taxon>
        <taxon>Sordariomycetes</taxon>
        <taxon>Sordariomycetidae</taxon>
        <taxon>Sordariales</taxon>
        <taxon>Chaetomiaceae</taxon>
        <taxon>Chaetomium</taxon>
    </lineage>
</organism>